<protein>
    <submittedName>
        <fullName evidence="3">Uncharacterized protein</fullName>
    </submittedName>
</protein>
<dbReference type="OrthoDB" id="6226988at2759"/>
<feature type="transmembrane region" description="Helical" evidence="2">
    <location>
        <begin position="1998"/>
        <end position="2017"/>
    </location>
</feature>
<proteinExistence type="predicted"/>
<name>A0A158QSL9_MESCO</name>
<evidence type="ECO:0000256" key="2">
    <source>
        <dbReference type="SAM" id="Phobius"/>
    </source>
</evidence>
<evidence type="ECO:0000256" key="1">
    <source>
        <dbReference type="SAM" id="MobiDB-lite"/>
    </source>
</evidence>
<reference evidence="3 4" key="1">
    <citation type="submission" date="2018-10" db="EMBL/GenBank/DDBJ databases">
        <authorList>
            <consortium name="Pathogen Informatics"/>
        </authorList>
    </citation>
    <scope>NUCLEOTIDE SEQUENCE [LARGE SCALE GENOMIC DNA]</scope>
</reference>
<dbReference type="Proteomes" id="UP000267029">
    <property type="component" value="Unassembled WGS sequence"/>
</dbReference>
<keyword evidence="4" id="KW-1185">Reference proteome</keyword>
<keyword evidence="2" id="KW-1133">Transmembrane helix</keyword>
<accession>A0A158QSL9</accession>
<keyword evidence="2" id="KW-0812">Transmembrane</keyword>
<evidence type="ECO:0000313" key="3">
    <source>
        <dbReference type="EMBL" id="VDD75029.1"/>
    </source>
</evidence>
<keyword evidence="2" id="KW-0472">Membrane</keyword>
<evidence type="ECO:0000313" key="4">
    <source>
        <dbReference type="Proteomes" id="UP000267029"/>
    </source>
</evidence>
<dbReference type="EMBL" id="UXSR01000112">
    <property type="protein sequence ID" value="VDD75029.1"/>
    <property type="molecule type" value="Genomic_DNA"/>
</dbReference>
<sequence>MQSTKFALLNPPINFIRPSQGCGHQSIAQRSRLMESLTGHVTAFVIFVSVCCHTHAYEKHNYVYKYFMDTWPSTYDCGEKVPLTEVNYDVRPCIINNKSEEVFIVDPSDFEVTWDPKQSAYSILESVNITFKLLLKGQPHPFVWLRVIPAAAYGPDSPTVSGHIITINKYVGGHFRYYIVTPFKAIGFTLKVTKEFDWYPSSEFTPDVLNTTTTRYLLDSNREKVKLVQCRMTNSANKVVVYKTFFAQVIVPTTPTSDRIQCNVSYRNESILFSSDISVIKMQELFYYPPLDSAYLRNVSTFPIKFDLIADPKDCVVGTSTFLSRRNPLLTGVPGRYVVSCQDGQVSPQSVLVLATDKFDITYTKETEPYVVNLDDDVLTMDEMTVYGCFGVDLENSVPILFGQALSSLPSGPFAVHCVAFAGQIALTSTLYHPKYPPAVKTCLQFVYHTPFSVPDRIRVRALNNRKFYLLGEHVEDIEVEACVDGVAIPPRAIQCFGTIPFESPFIKIQNHRVEGEFAVKCHAMHKGTKSREFTFKMFFLVQANLRLFTAKLDRLYVTRATYVSSSSGANWISYKPSQLGPQVCVVRCINTRPDGPSFEGNIEINSFKRDFETFRCYCSRTYQLQRIKRRVSFTFLLERGLVLKAEDETSRNACLMDLRSMIDVKSGDEENAVTAVLRYTHSVGECPDLSCTFATNSLRSRSLLQWNEKTQAVEFLSTQPMKKKTAFLNCYGLPVRVTNFDAFRPPEIIVPPHELIVPEFQPHLRVTLEDNTGRKTPVYRCLFPELINPRAGIGKVVIRSYYTESFTTKLLCKPSVHSQPVDIQQTFTIIPLNEVSVSIEPVLRRVLYLRGQRLTCETNRSDLIKQYGQLAMAVYINGKRTILSDAEYIDVSPGDQSKTPRVYSIRCYLRVGKLYGEIGRMDIYSYESVVPNLQLQSLHESIYFYNADSEVNSSFSILSSGSRFTEDFVMHQYPHETGVHLRMDFGENESLVYTKYITTVDVRKLQVQILNAREIYTLNSPNESETIRCTLGESNQLIKSVLLPRWSFWKITYHARPPLLNGSRVILNDDVGEGVFCVSCSVPFLRSSTPTAKICFAVIHLYRVSIKMTPEGTGGIYIRGTQATLGCLVDADEEYLDLGNQGTICKVGTVGRNESGSPRDEINLGKVRRTGNISFEAVILMAGVEVMKKPERAWIVEPSDLILSFKNLSKYYSSTWTGVINCSLGKDALTNDFITHFRWVHTKSGKVAANSINNQLIISKEEDLRRNYTCKFDIRKTKKRLELNVVDLSKLEFYTNASKFYNIYGKGHKIYCMVSPPEAAQVHNFTWGWHNAETNEYVEYVEADSYEEGAHHLVCKSPNASASPFNFTFYIIRMNSTMVQFSPVAQNRYKRSDKLPECAWTHKWMNTEPELRPTMIQSGSIRNGIFEGIMECRSTIPELEKSIEARFRLIGVNNIALRIVPQSEKQIYMHGTVDSFMCALTPVTVSQILQPKNYWTFDGLSKIHNESELHIDRLSPGRYQSSCLSNYLDSPITKLFYVVNKTAKLSITDVQKTTYFPNEGMPNCTWTDAWMNEIASFNPTHSFHEEPDGHGTRRFITCSLKLEDLDEEFSTSILIIDKKYLRLKLSHPFVVMTDHFPEVVCEVDPPLYGVSEPYFHVVQEFAFAKVEGNRLYHNESGSNSTHGTYICIFDDLELYLTKIFVVTYLNPNSVPKIVPAKREYISGEVIECFKDENAGSGYLMLDIFHKGTKTPLVSRQKGQITVISSFVAEVTVVCTARETYLTRNFEHQTIAFSALVRPQELIELEPRGITFVNSSTIAHCDFAGIPKMGEKVTLNLFIFPQGLRQRQENSAFFSFEPAGVVGGRYFFTCVLSNDEGPLWATIREVVYLEAPGYPLLEASSYFGDEPIHCWTRDYPSRGRAIIPWTKDENADIVIGPNGLYVFSSQSCYGAYNITCLVNGVHRLAAFAYEATFDVAYTGPDYDSTKFVEINTDEVMRIYSTFFVVISLILIVTFVMLEGYFRHKRPVQIANELKYMGCRKKTLRKLHGQFIDVDLRNVSKEEALKFMALVSLFDAVYSQVKAKYPQSGRRYWKKSHWTPKRLLRLIKRSARNWATFRCLYKERTSGNSASDDSVEMTTDIQPSERSTVASSYKPSVV</sequence>
<organism evidence="3 4">
    <name type="scientific">Mesocestoides corti</name>
    <name type="common">Flatworm</name>
    <dbReference type="NCBI Taxonomy" id="53468"/>
    <lineage>
        <taxon>Eukaryota</taxon>
        <taxon>Metazoa</taxon>
        <taxon>Spiralia</taxon>
        <taxon>Lophotrochozoa</taxon>
        <taxon>Platyhelminthes</taxon>
        <taxon>Cestoda</taxon>
        <taxon>Eucestoda</taxon>
        <taxon>Cyclophyllidea</taxon>
        <taxon>Mesocestoididae</taxon>
        <taxon>Mesocestoides</taxon>
    </lineage>
</organism>
<feature type="region of interest" description="Disordered" evidence="1">
    <location>
        <begin position="2125"/>
        <end position="2157"/>
    </location>
</feature>
<gene>
    <name evidence="3" type="ORF">MCOS_LOCUS1032</name>
</gene>